<sequence length="25" mass="2842">MESELLKIYEQLGFKVVSSTGKNQL</sequence>
<protein>
    <submittedName>
        <fullName evidence="1">Uncharacterized protein</fullName>
    </submittedName>
</protein>
<name>A0A1G4EXG7_BACMY</name>
<accession>A0A1G4EXG7</accession>
<dbReference type="Proteomes" id="UP000195696">
    <property type="component" value="Unassembled WGS sequence"/>
</dbReference>
<gene>
    <name evidence="1" type="ORF">BWGO95_04900</name>
</gene>
<reference evidence="1 2" key="1">
    <citation type="submission" date="2016-08" db="EMBL/GenBank/DDBJ databases">
        <authorList>
            <person name="Seilhamer J.J."/>
        </authorList>
    </citation>
    <scope>NUCLEOTIDE SEQUENCE [LARGE SCALE GENOMIC DNA]</scope>
    <source>
        <strain evidence="1 2">SDA_GO95</strain>
    </source>
</reference>
<proteinExistence type="predicted"/>
<evidence type="ECO:0000313" key="2">
    <source>
        <dbReference type="Proteomes" id="UP000195696"/>
    </source>
</evidence>
<organism evidence="1 2">
    <name type="scientific">Bacillus mycoides</name>
    <dbReference type="NCBI Taxonomy" id="1405"/>
    <lineage>
        <taxon>Bacteria</taxon>
        <taxon>Bacillati</taxon>
        <taxon>Bacillota</taxon>
        <taxon>Bacilli</taxon>
        <taxon>Bacillales</taxon>
        <taxon>Bacillaceae</taxon>
        <taxon>Bacillus</taxon>
        <taxon>Bacillus cereus group</taxon>
    </lineage>
</organism>
<dbReference type="AlphaFoldDB" id="A0A1G4EXG7"/>
<dbReference type="EMBL" id="FMAK01000054">
    <property type="protein sequence ID" value="SCB70722.1"/>
    <property type="molecule type" value="Genomic_DNA"/>
</dbReference>
<evidence type="ECO:0000313" key="1">
    <source>
        <dbReference type="EMBL" id="SCB70722.1"/>
    </source>
</evidence>